<gene>
    <name evidence="7" type="primary">trmH</name>
    <name evidence="10" type="ORF">HNR48_001872</name>
</gene>
<evidence type="ECO:0000313" key="11">
    <source>
        <dbReference type="Proteomes" id="UP000528457"/>
    </source>
</evidence>
<feature type="domain" description="tRNA/rRNA methyltransferase SpoU type" evidence="8">
    <location>
        <begin position="20"/>
        <end position="158"/>
    </location>
</feature>
<name>A0A7X0JSZ5_9GAMM</name>
<feature type="binding site" evidence="7">
    <location>
        <position position="139"/>
    </location>
    <ligand>
        <name>S-adenosyl-L-methionine</name>
        <dbReference type="ChEBI" id="CHEBI:59789"/>
    </ligand>
</feature>
<protein>
    <recommendedName>
        <fullName evidence="7">tRNA (guanosine(18)-2'-O)-methyltransferase</fullName>
        <ecNumber evidence="7">2.1.1.34</ecNumber>
    </recommendedName>
    <alternativeName>
        <fullName evidence="7">tRNA [Gm18] methyltransferase</fullName>
    </alternativeName>
</protein>
<dbReference type="FunCoup" id="A0A7X0JSZ5">
    <property type="interactions" value="229"/>
</dbReference>
<reference evidence="10 11" key="1">
    <citation type="submission" date="2020-08" db="EMBL/GenBank/DDBJ databases">
        <title>Genomic Encyclopedia of Type Strains, Phase IV (KMG-IV): sequencing the most valuable type-strain genomes for metagenomic binning, comparative biology and taxonomic classification.</title>
        <authorList>
            <person name="Goeker M."/>
        </authorList>
    </citation>
    <scope>NUCLEOTIDE SEQUENCE [LARGE SCALE GENOMIC DNA]</scope>
    <source>
        <strain evidence="10 11">DSM 22368</strain>
    </source>
</reference>
<dbReference type="GO" id="GO:0002938">
    <property type="term" value="P:tRNA guanine ribose methylation"/>
    <property type="evidence" value="ECO:0007669"/>
    <property type="project" value="UniProtKB-UniRule"/>
</dbReference>
<dbReference type="EC" id="2.1.1.34" evidence="7"/>
<evidence type="ECO:0000256" key="1">
    <source>
        <dbReference type="ARBA" id="ARBA00022555"/>
    </source>
</evidence>
<dbReference type="PANTHER" id="PTHR43453:SF1">
    <property type="entry name" value="TRNA_RRNA METHYLTRANSFERASE SPOU TYPE DOMAIN-CONTAINING PROTEIN"/>
    <property type="match status" value="1"/>
</dbReference>
<accession>A0A7X0JSZ5</accession>
<evidence type="ECO:0000313" key="10">
    <source>
        <dbReference type="EMBL" id="MBB6521587.1"/>
    </source>
</evidence>
<comment type="catalytic activity">
    <reaction evidence="7">
        <text>guanosine(18) in tRNA + S-adenosyl-L-methionine = 2'-O-methylguanosine(18) in tRNA + S-adenosyl-L-homocysteine + H(+)</text>
        <dbReference type="Rhea" id="RHEA:20077"/>
        <dbReference type="Rhea" id="RHEA-COMP:10190"/>
        <dbReference type="Rhea" id="RHEA-COMP:10192"/>
        <dbReference type="ChEBI" id="CHEBI:15378"/>
        <dbReference type="ChEBI" id="CHEBI:57856"/>
        <dbReference type="ChEBI" id="CHEBI:59789"/>
        <dbReference type="ChEBI" id="CHEBI:74269"/>
        <dbReference type="ChEBI" id="CHEBI:74445"/>
        <dbReference type="EC" id="2.1.1.34"/>
    </reaction>
</comment>
<dbReference type="InterPro" id="IPR022724">
    <property type="entry name" value="rRNA_MeTrfase_SpoU_C"/>
</dbReference>
<dbReference type="InParanoid" id="A0A7X0JSZ5"/>
<evidence type="ECO:0000256" key="3">
    <source>
        <dbReference type="ARBA" id="ARBA00022679"/>
    </source>
</evidence>
<comment type="similarity">
    <text evidence="7">Belongs to the class IV-like SAM-binding methyltransferase superfamily. RNA methyltransferase TrmH family.</text>
</comment>
<dbReference type="EMBL" id="JACHHT010000002">
    <property type="protein sequence ID" value="MBB6521587.1"/>
    <property type="molecule type" value="Genomic_DNA"/>
</dbReference>
<evidence type="ECO:0000259" key="9">
    <source>
        <dbReference type="Pfam" id="PF12105"/>
    </source>
</evidence>
<evidence type="ECO:0000259" key="8">
    <source>
        <dbReference type="Pfam" id="PF00588"/>
    </source>
</evidence>
<evidence type="ECO:0000256" key="2">
    <source>
        <dbReference type="ARBA" id="ARBA00022603"/>
    </source>
</evidence>
<organism evidence="10 11">
    <name type="scientific">Pseudoteredinibacter isoporae</name>
    <dbReference type="NCBI Taxonomy" id="570281"/>
    <lineage>
        <taxon>Bacteria</taxon>
        <taxon>Pseudomonadati</taxon>
        <taxon>Pseudomonadota</taxon>
        <taxon>Gammaproteobacteria</taxon>
        <taxon>Cellvibrionales</taxon>
        <taxon>Cellvibrionaceae</taxon>
        <taxon>Pseudoteredinibacter</taxon>
    </lineage>
</organism>
<dbReference type="GO" id="GO:0141100">
    <property type="term" value="F:tRNA (guanine(18)-2'-O)-methyltransferase activity"/>
    <property type="evidence" value="ECO:0007669"/>
    <property type="project" value="UniProtKB-UniRule"/>
</dbReference>
<keyword evidence="2 7" id="KW-0489">Methyltransferase</keyword>
<dbReference type="InterPro" id="IPR029026">
    <property type="entry name" value="tRNA_m1G_MTases_N"/>
</dbReference>
<comment type="function">
    <text evidence="7">Catalyzes the 2'-O methylation of guanosine at position 18 in tRNA.</text>
</comment>
<keyword evidence="5 7" id="KW-0819">tRNA processing</keyword>
<evidence type="ECO:0000256" key="7">
    <source>
        <dbReference type="HAMAP-Rule" id="MF_02060"/>
    </source>
</evidence>
<evidence type="ECO:0000256" key="6">
    <source>
        <dbReference type="ARBA" id="ARBA00022884"/>
    </source>
</evidence>
<dbReference type="GO" id="GO:0000049">
    <property type="term" value="F:tRNA binding"/>
    <property type="evidence" value="ECO:0007669"/>
    <property type="project" value="UniProtKB-UniRule"/>
</dbReference>
<dbReference type="Gene3D" id="3.40.1280.10">
    <property type="match status" value="1"/>
</dbReference>
<keyword evidence="4 7" id="KW-0949">S-adenosyl-L-methionine</keyword>
<dbReference type="Proteomes" id="UP000528457">
    <property type="component" value="Unassembled WGS sequence"/>
</dbReference>
<keyword evidence="6 7" id="KW-0694">RNA-binding</keyword>
<feature type="domain" description="RNA methyltransferase SpoU/TrmH type C-terminal" evidence="9">
    <location>
        <begin position="163"/>
        <end position="215"/>
    </location>
</feature>
<keyword evidence="3 7" id="KW-0808">Transferase</keyword>
<dbReference type="InterPro" id="IPR033671">
    <property type="entry name" value="TrmH"/>
</dbReference>
<dbReference type="InterPro" id="IPR001537">
    <property type="entry name" value="SpoU_MeTrfase"/>
</dbReference>
<dbReference type="Pfam" id="PF12105">
    <property type="entry name" value="SpoU_methylas_C"/>
    <property type="match status" value="1"/>
</dbReference>
<comment type="caution">
    <text evidence="10">The sequence shown here is derived from an EMBL/GenBank/DDBJ whole genome shotgun (WGS) entry which is preliminary data.</text>
</comment>
<evidence type="ECO:0000256" key="4">
    <source>
        <dbReference type="ARBA" id="ARBA00022691"/>
    </source>
</evidence>
<dbReference type="SUPFAM" id="SSF75217">
    <property type="entry name" value="alpha/beta knot"/>
    <property type="match status" value="1"/>
</dbReference>
<dbReference type="InterPro" id="IPR029028">
    <property type="entry name" value="Alpha/beta_knot_MTases"/>
</dbReference>
<keyword evidence="11" id="KW-1185">Reference proteome</keyword>
<dbReference type="HAMAP" id="MF_02060">
    <property type="entry name" value="tRNA_methyltr_TrmH"/>
    <property type="match status" value="1"/>
</dbReference>
<sequence>MTPERLEKIRAVLNRRQADLTVINDEVHKGRNLAAIMRTCDAVGIDHMHVVEPKDGYRSYRGTASGSNKWVEVSTYDSVSAAIREVKSRGMKVVAAHLDDRAVDYRSIDYCEPTALLMGMEREGVSEEALALADETVVIPMMGMVESFNVSVAAAIILSEAQRQRDARGMYEECRLNGALYKRRFFQWAHPQVARFCEEKGLDYPEVGLDGEIIDGPGWYHQKAREG</sequence>
<evidence type="ECO:0000256" key="5">
    <source>
        <dbReference type="ARBA" id="ARBA00022694"/>
    </source>
</evidence>
<dbReference type="RefSeq" id="WP_166844383.1">
    <property type="nucleotide sequence ID" value="NZ_JAAONY010000002.1"/>
</dbReference>
<comment type="caution">
    <text evidence="7">Lacks conserved residue(s) required for the propagation of feature annotation.</text>
</comment>
<proteinExistence type="inferred from homology"/>
<dbReference type="CDD" id="cd18092">
    <property type="entry name" value="SpoU-like_TrmH"/>
    <property type="match status" value="1"/>
</dbReference>
<dbReference type="Pfam" id="PF00588">
    <property type="entry name" value="SpoU_methylase"/>
    <property type="match status" value="1"/>
</dbReference>
<dbReference type="AlphaFoldDB" id="A0A7X0JSZ5"/>
<dbReference type="NCBIfam" id="NF008295">
    <property type="entry name" value="PRK11081.1"/>
    <property type="match status" value="1"/>
</dbReference>
<dbReference type="PANTHER" id="PTHR43453">
    <property type="entry name" value="RRNA METHYLASE-LIKE"/>
    <property type="match status" value="1"/>
</dbReference>
<keyword evidence="1 7" id="KW-0820">tRNA-binding</keyword>